<dbReference type="Gene3D" id="1.10.287.130">
    <property type="match status" value="1"/>
</dbReference>
<dbReference type="InterPro" id="IPR005467">
    <property type="entry name" value="His_kinase_dom"/>
</dbReference>
<dbReference type="InterPro" id="IPR011006">
    <property type="entry name" value="CheY-like_superfamily"/>
</dbReference>
<proteinExistence type="predicted"/>
<accession>A0A1V1PEV5</accession>
<dbReference type="PANTHER" id="PTHR43547:SF2">
    <property type="entry name" value="HYBRID SIGNAL TRANSDUCTION HISTIDINE KINASE C"/>
    <property type="match status" value="1"/>
</dbReference>
<dbReference type="SUPFAM" id="SSF55874">
    <property type="entry name" value="ATPase domain of HSP90 chaperone/DNA topoisomerase II/histidine kinase"/>
    <property type="match status" value="1"/>
</dbReference>
<dbReference type="Pfam" id="PF02518">
    <property type="entry name" value="HATPase_c"/>
    <property type="match status" value="1"/>
</dbReference>
<dbReference type="CDD" id="cd19920">
    <property type="entry name" value="REC_PA4781-like"/>
    <property type="match status" value="1"/>
</dbReference>
<dbReference type="PROSITE" id="PS50109">
    <property type="entry name" value="HIS_KIN"/>
    <property type="match status" value="1"/>
</dbReference>
<sequence>MHKLDDKPKILIVDDSTEILDVLQSLLKDQYQVFAVPKAAIALNIAQNQIPDLILLDIVIPDMDGYEVCKRLKANDKTKDIPIIFITAKTGIDDEVKGFDVGGVDYITKPIAPPTVLARVKAHLALKREKELLKENIKLREDVNRMTQHDLKTPLNVVINYPQIIKELFEVDEEELEMLNEIETTGYKMLRMINLSLDVYKMETGRYTYEPVSVDIISILNNIMRDHKDYIQSKKISIEIFINESIASSDSEFILTGENLLMYSLFANLIKNALEASPRNEKIIVKLSQDNEWTVSIHNKGAVPPDVRATFFEKYATSQKSSGTGLGTYSAKLMTETLGGKISMETSESDGTIVTTSFPFEVGSNLEL</sequence>
<evidence type="ECO:0000313" key="8">
    <source>
        <dbReference type="Proteomes" id="UP000189670"/>
    </source>
</evidence>
<dbReference type="Gene3D" id="3.40.50.2300">
    <property type="match status" value="1"/>
</dbReference>
<evidence type="ECO:0000313" key="7">
    <source>
        <dbReference type="EMBL" id="ETR73303.1"/>
    </source>
</evidence>
<dbReference type="CDD" id="cd00075">
    <property type="entry name" value="HATPase"/>
    <property type="match status" value="1"/>
</dbReference>
<evidence type="ECO:0000256" key="1">
    <source>
        <dbReference type="ARBA" id="ARBA00000085"/>
    </source>
</evidence>
<dbReference type="InterPro" id="IPR036097">
    <property type="entry name" value="HisK_dim/P_sf"/>
</dbReference>
<dbReference type="SUPFAM" id="SSF52172">
    <property type="entry name" value="CheY-like"/>
    <property type="match status" value="1"/>
</dbReference>
<dbReference type="Pfam" id="PF00072">
    <property type="entry name" value="Response_reg"/>
    <property type="match status" value="1"/>
</dbReference>
<dbReference type="InterPro" id="IPR003661">
    <property type="entry name" value="HisK_dim/P_dom"/>
</dbReference>
<dbReference type="Gene3D" id="3.30.565.10">
    <property type="entry name" value="Histidine kinase-like ATPase, C-terminal domain"/>
    <property type="match status" value="1"/>
</dbReference>
<dbReference type="AlphaFoldDB" id="A0A1V1PEV5"/>
<dbReference type="SMART" id="SM00387">
    <property type="entry name" value="HATPase_c"/>
    <property type="match status" value="1"/>
</dbReference>
<protein>
    <recommendedName>
        <fullName evidence="2">histidine kinase</fullName>
        <ecNumber evidence="2">2.7.13.3</ecNumber>
    </recommendedName>
</protein>
<comment type="catalytic activity">
    <reaction evidence="1">
        <text>ATP + protein L-histidine = ADP + protein N-phospho-L-histidine.</text>
        <dbReference type="EC" id="2.7.13.3"/>
    </reaction>
</comment>
<name>A0A1V1PEV5_9BACT</name>
<dbReference type="InterPro" id="IPR003594">
    <property type="entry name" value="HATPase_dom"/>
</dbReference>
<evidence type="ECO:0000259" key="5">
    <source>
        <dbReference type="PROSITE" id="PS50109"/>
    </source>
</evidence>
<dbReference type="InterPro" id="IPR036890">
    <property type="entry name" value="HATPase_C_sf"/>
</dbReference>
<dbReference type="GO" id="GO:0000155">
    <property type="term" value="F:phosphorelay sensor kinase activity"/>
    <property type="evidence" value="ECO:0007669"/>
    <property type="project" value="InterPro"/>
</dbReference>
<evidence type="ECO:0000256" key="2">
    <source>
        <dbReference type="ARBA" id="ARBA00012438"/>
    </source>
</evidence>
<dbReference type="EMBL" id="ATBP01000073">
    <property type="protein sequence ID" value="ETR73303.1"/>
    <property type="molecule type" value="Genomic_DNA"/>
</dbReference>
<dbReference type="Pfam" id="PF00512">
    <property type="entry name" value="HisKA"/>
    <property type="match status" value="1"/>
</dbReference>
<evidence type="ECO:0000256" key="3">
    <source>
        <dbReference type="ARBA" id="ARBA00022553"/>
    </source>
</evidence>
<dbReference type="PROSITE" id="PS50110">
    <property type="entry name" value="RESPONSE_REGULATORY"/>
    <property type="match status" value="1"/>
</dbReference>
<feature type="domain" description="Histidine kinase" evidence="5">
    <location>
        <begin position="146"/>
        <end position="362"/>
    </location>
</feature>
<keyword evidence="3 4" id="KW-0597">Phosphoprotein</keyword>
<dbReference type="PANTHER" id="PTHR43547">
    <property type="entry name" value="TWO-COMPONENT HISTIDINE KINASE"/>
    <property type="match status" value="1"/>
</dbReference>
<feature type="domain" description="Response regulatory" evidence="6">
    <location>
        <begin position="9"/>
        <end position="124"/>
    </location>
</feature>
<dbReference type="SMART" id="SM00448">
    <property type="entry name" value="REC"/>
    <property type="match status" value="1"/>
</dbReference>
<dbReference type="SUPFAM" id="SSF47384">
    <property type="entry name" value="Homodimeric domain of signal transducing histidine kinase"/>
    <property type="match status" value="1"/>
</dbReference>
<evidence type="ECO:0000259" key="6">
    <source>
        <dbReference type="PROSITE" id="PS50110"/>
    </source>
</evidence>
<feature type="modified residue" description="4-aspartylphosphate" evidence="4">
    <location>
        <position position="57"/>
    </location>
</feature>
<organism evidence="7 8">
    <name type="scientific">Candidatus Magnetoglobus multicellularis str. Araruama</name>
    <dbReference type="NCBI Taxonomy" id="890399"/>
    <lineage>
        <taxon>Bacteria</taxon>
        <taxon>Pseudomonadati</taxon>
        <taxon>Thermodesulfobacteriota</taxon>
        <taxon>Desulfobacteria</taxon>
        <taxon>Desulfobacterales</taxon>
        <taxon>Desulfobacteraceae</taxon>
        <taxon>Candidatus Magnetoglobus</taxon>
    </lineage>
</organism>
<gene>
    <name evidence="7" type="ORF">OMM_01060</name>
</gene>
<comment type="caution">
    <text evidence="7">The sequence shown here is derived from an EMBL/GenBank/DDBJ whole genome shotgun (WGS) entry which is preliminary data.</text>
</comment>
<reference evidence="8" key="1">
    <citation type="submission" date="2012-11" db="EMBL/GenBank/DDBJ databases">
        <authorList>
            <person name="Lucero-Rivera Y.E."/>
            <person name="Tovar-Ramirez D."/>
        </authorList>
    </citation>
    <scope>NUCLEOTIDE SEQUENCE [LARGE SCALE GENOMIC DNA]</scope>
    <source>
        <strain evidence="8">Araruama</strain>
    </source>
</reference>
<dbReference type="InterPro" id="IPR001789">
    <property type="entry name" value="Sig_transdc_resp-reg_receiver"/>
</dbReference>
<dbReference type="EC" id="2.7.13.3" evidence="2"/>
<dbReference type="SMART" id="SM00388">
    <property type="entry name" value="HisKA"/>
    <property type="match status" value="1"/>
</dbReference>
<dbReference type="CDD" id="cd00082">
    <property type="entry name" value="HisKA"/>
    <property type="match status" value="1"/>
</dbReference>
<dbReference type="Proteomes" id="UP000189670">
    <property type="component" value="Unassembled WGS sequence"/>
</dbReference>
<evidence type="ECO:0000256" key="4">
    <source>
        <dbReference type="PROSITE-ProRule" id="PRU00169"/>
    </source>
</evidence>